<comment type="caution">
    <text evidence="1">The sequence shown here is derived from an EMBL/GenBank/DDBJ whole genome shotgun (WGS) entry which is preliminary data.</text>
</comment>
<evidence type="ECO:0000313" key="1">
    <source>
        <dbReference type="EMBL" id="NDL57315.1"/>
    </source>
</evidence>
<sequence>MPPGNADTYEISACYRWVFGAPDGREGPERLRKCPDNPVIHLGPPPVVPAIPGGFPDRLEADLRLLNAADRESESAVARTVRSTYGEAADAALDVPGTHPDEILNSNDVLAGDDWLVTVDNAIGIAIGQDRECVLGRVTAHEVRVWHPPRIALERGEIGCSASWAARGGEL</sequence>
<organism evidence="1 2">
    <name type="scientific">Phytoactinopolyspora mesophila</name>
    <dbReference type="NCBI Taxonomy" id="2650750"/>
    <lineage>
        <taxon>Bacteria</taxon>
        <taxon>Bacillati</taxon>
        <taxon>Actinomycetota</taxon>
        <taxon>Actinomycetes</taxon>
        <taxon>Jiangellales</taxon>
        <taxon>Jiangellaceae</taxon>
        <taxon>Phytoactinopolyspora</taxon>
    </lineage>
</organism>
<keyword evidence="2" id="KW-1185">Reference proteome</keyword>
<dbReference type="AlphaFoldDB" id="A0A7K3M1Y3"/>
<reference evidence="1 2" key="1">
    <citation type="submission" date="2019-11" db="EMBL/GenBank/DDBJ databases">
        <authorList>
            <person name="Li X.-J."/>
            <person name="Feng X.-M."/>
        </authorList>
    </citation>
    <scope>NUCLEOTIDE SEQUENCE [LARGE SCALE GENOMIC DNA]</scope>
    <source>
        <strain evidence="1 2">XMNu-373</strain>
    </source>
</reference>
<name>A0A7K3M1Y3_9ACTN</name>
<evidence type="ECO:0000313" key="2">
    <source>
        <dbReference type="Proteomes" id="UP000460435"/>
    </source>
</evidence>
<dbReference type="EMBL" id="WLZY01000002">
    <property type="protein sequence ID" value="NDL57315.1"/>
    <property type="molecule type" value="Genomic_DNA"/>
</dbReference>
<gene>
    <name evidence="1" type="ORF">F7O44_09560</name>
</gene>
<proteinExistence type="predicted"/>
<accession>A0A7K3M1Y3</accession>
<protein>
    <submittedName>
        <fullName evidence="1">Uncharacterized protein</fullName>
    </submittedName>
</protein>
<dbReference type="Proteomes" id="UP000460435">
    <property type="component" value="Unassembled WGS sequence"/>
</dbReference>